<dbReference type="STRING" id="360411.AC812_02115"/>
<comment type="caution">
    <text evidence="2">The sequence shown here is derived from an EMBL/GenBank/DDBJ whole genome shotgun (WGS) entry which is preliminary data.</text>
</comment>
<dbReference type="OrthoDB" id="9768685at2"/>
<evidence type="ECO:0000259" key="1">
    <source>
        <dbReference type="Pfam" id="PF00534"/>
    </source>
</evidence>
<evidence type="ECO:0000313" key="3">
    <source>
        <dbReference type="Proteomes" id="UP000050514"/>
    </source>
</evidence>
<keyword evidence="3" id="KW-1185">Reference proteome</keyword>
<dbReference type="PANTHER" id="PTHR12526:SF630">
    <property type="entry name" value="GLYCOSYLTRANSFERASE"/>
    <property type="match status" value="1"/>
</dbReference>
<accession>A0A0P6XND8</accession>
<dbReference type="AlphaFoldDB" id="A0A0P6XND8"/>
<dbReference type="Gene3D" id="3.40.50.2000">
    <property type="entry name" value="Glycogen Phosphorylase B"/>
    <property type="match status" value="2"/>
</dbReference>
<reference evidence="2 3" key="1">
    <citation type="submission" date="2015-07" db="EMBL/GenBank/DDBJ databases">
        <title>Draft genome of Bellilinea caldifistulae DSM 17877.</title>
        <authorList>
            <person name="Hemp J."/>
            <person name="Ward L.M."/>
            <person name="Pace L.A."/>
            <person name="Fischer W.W."/>
        </authorList>
    </citation>
    <scope>NUCLEOTIDE SEQUENCE [LARGE SCALE GENOMIC DNA]</scope>
    <source>
        <strain evidence="2 3">GOMI-1</strain>
    </source>
</reference>
<dbReference type="SUPFAM" id="SSF53756">
    <property type="entry name" value="UDP-Glycosyltransferase/glycogen phosphorylase"/>
    <property type="match status" value="1"/>
</dbReference>
<gene>
    <name evidence="2" type="ORF">AC812_02115</name>
</gene>
<dbReference type="CDD" id="cd03801">
    <property type="entry name" value="GT4_PimA-like"/>
    <property type="match status" value="1"/>
</dbReference>
<feature type="domain" description="Glycosyl transferase family 1" evidence="1">
    <location>
        <begin position="152"/>
        <end position="271"/>
    </location>
</feature>
<dbReference type="Proteomes" id="UP000050514">
    <property type="component" value="Unassembled WGS sequence"/>
</dbReference>
<dbReference type="EMBL" id="LGHJ01000007">
    <property type="protein sequence ID" value="KPL78031.1"/>
    <property type="molecule type" value="Genomic_DNA"/>
</dbReference>
<proteinExistence type="predicted"/>
<dbReference type="InterPro" id="IPR001296">
    <property type="entry name" value="Glyco_trans_1"/>
</dbReference>
<dbReference type="Pfam" id="PF00534">
    <property type="entry name" value="Glycos_transf_1"/>
    <property type="match status" value="1"/>
</dbReference>
<protein>
    <recommendedName>
        <fullName evidence="1">Glycosyl transferase family 1 domain-containing protein</fullName>
    </recommendedName>
</protein>
<organism evidence="2 3">
    <name type="scientific">Bellilinea caldifistulae</name>
    <dbReference type="NCBI Taxonomy" id="360411"/>
    <lineage>
        <taxon>Bacteria</taxon>
        <taxon>Bacillati</taxon>
        <taxon>Chloroflexota</taxon>
        <taxon>Anaerolineae</taxon>
        <taxon>Anaerolineales</taxon>
        <taxon>Anaerolineaceae</taxon>
        <taxon>Bellilinea</taxon>
    </lineage>
</organism>
<evidence type="ECO:0000313" key="2">
    <source>
        <dbReference type="EMBL" id="KPL78031.1"/>
    </source>
</evidence>
<dbReference type="RefSeq" id="WP_061916498.1">
    <property type="nucleotide sequence ID" value="NZ_DF967971.1"/>
</dbReference>
<sequence>MKIGIVINETWAFFDEIYQELKKHHAVDVFEPPKIKFPFFRERIQKKQFEYQLRNFLSNHQVVFFEWASELLAFATQLPKTTSIVTRLHRYELYQWANQVDWSKVDQIILVSEAKRREFNARFPGNERKICVLPEAINPERFPYEPRIFQKNIGILGHLTPRKRVYELILAFYELGLDKKGYHLHIGGGAHPRFLDYHDAVINLPVRLGNDNKVTFYGHIQNPLEFYKKVDIFISNSYSEGLQVSPMEAIVSGCYCFAHQWPGAEELLPEENLFFTDRELGSKILEYENLSNNEKIQKQKNIRDRVLEKCNSALVRENIRKSIEEVALQ</sequence>
<name>A0A0P6XND8_9CHLR</name>
<dbReference type="PANTHER" id="PTHR12526">
    <property type="entry name" value="GLYCOSYLTRANSFERASE"/>
    <property type="match status" value="1"/>
</dbReference>